<comment type="caution">
    <text evidence="3">The sequence shown here is derived from an EMBL/GenBank/DDBJ whole genome shotgun (WGS) entry which is preliminary data.</text>
</comment>
<reference evidence="4" key="1">
    <citation type="journal article" date="2019" name="Int. J. Syst. Evol. Microbiol.">
        <title>The Global Catalogue of Microorganisms (GCM) 10K type strain sequencing project: providing services to taxonomists for standard genome sequencing and annotation.</title>
        <authorList>
            <consortium name="The Broad Institute Genomics Platform"/>
            <consortium name="The Broad Institute Genome Sequencing Center for Infectious Disease"/>
            <person name="Wu L."/>
            <person name="Ma J."/>
        </authorList>
    </citation>
    <scope>NUCLEOTIDE SEQUENCE [LARGE SCALE GENOMIC DNA]</scope>
    <source>
        <strain evidence="4">JCM 1407</strain>
    </source>
</reference>
<keyword evidence="4" id="KW-1185">Reference proteome</keyword>
<dbReference type="HAMAP" id="MF_01506">
    <property type="entry name" value="Tlp"/>
    <property type="match status" value="1"/>
</dbReference>
<gene>
    <name evidence="1 3" type="primary">tlp</name>
    <name evidence="3" type="ORF">GCM10008906_27590</name>
</gene>
<name>A0ABP3UXH3_9CLOT</name>
<protein>
    <recommendedName>
        <fullName evidence="1">Protein Tlp homolog</fullName>
    </recommendedName>
</protein>
<accession>A0ABP3UXH3</accession>
<dbReference type="NCBIfam" id="TIGR03090">
    <property type="entry name" value="SASP_tlp"/>
    <property type="match status" value="1"/>
</dbReference>
<dbReference type="Pfam" id="PF19824">
    <property type="entry name" value="Tlp"/>
    <property type="match status" value="1"/>
</dbReference>
<dbReference type="EMBL" id="BAAACG010000010">
    <property type="protein sequence ID" value="GAA0743602.1"/>
    <property type="molecule type" value="Genomic_DNA"/>
</dbReference>
<dbReference type="Proteomes" id="UP001501510">
    <property type="component" value="Unassembled WGS sequence"/>
</dbReference>
<comment type="similarity">
    <text evidence="1">Belongs to the Tlp family.</text>
</comment>
<dbReference type="RefSeq" id="WP_343762346.1">
    <property type="nucleotide sequence ID" value="NZ_BAAACG010000010.1"/>
</dbReference>
<evidence type="ECO:0000313" key="3">
    <source>
        <dbReference type="EMBL" id="GAA0743602.1"/>
    </source>
</evidence>
<evidence type="ECO:0000256" key="1">
    <source>
        <dbReference type="HAMAP-Rule" id="MF_01506"/>
    </source>
</evidence>
<feature type="region of interest" description="Disordered" evidence="2">
    <location>
        <begin position="34"/>
        <end position="75"/>
    </location>
</feature>
<organism evidence="3 4">
    <name type="scientific">Clostridium oceanicum</name>
    <dbReference type="NCBI Taxonomy" id="1543"/>
    <lineage>
        <taxon>Bacteria</taxon>
        <taxon>Bacillati</taxon>
        <taxon>Bacillota</taxon>
        <taxon>Clostridia</taxon>
        <taxon>Eubacteriales</taxon>
        <taxon>Clostridiaceae</taxon>
        <taxon>Clostridium</taxon>
    </lineage>
</organism>
<evidence type="ECO:0000256" key="2">
    <source>
        <dbReference type="SAM" id="MobiDB-lite"/>
    </source>
</evidence>
<dbReference type="InterPro" id="IPR017524">
    <property type="entry name" value="SASP_thioredoxin-like"/>
</dbReference>
<proteinExistence type="inferred from homology"/>
<evidence type="ECO:0000313" key="4">
    <source>
        <dbReference type="Proteomes" id="UP001501510"/>
    </source>
</evidence>
<sequence>MKNKPDDRRDNVDKIQYNIDKTIENCHRADEMIAKTSDEKTKKELKEKNERRMESLDSMRSEIKDEARDKKNGYN</sequence>